<dbReference type="SUPFAM" id="SSF56672">
    <property type="entry name" value="DNA/RNA polymerases"/>
    <property type="match status" value="1"/>
</dbReference>
<reference evidence="2" key="1">
    <citation type="journal article" date="2019" name="Sci. Rep.">
        <title>Draft genome of Tanacetum cinerariifolium, the natural source of mosquito coil.</title>
        <authorList>
            <person name="Yamashiro T."/>
            <person name="Shiraishi A."/>
            <person name="Satake H."/>
            <person name="Nakayama K."/>
        </authorList>
    </citation>
    <scope>NUCLEOTIDE SEQUENCE</scope>
</reference>
<dbReference type="Gene3D" id="3.30.70.270">
    <property type="match status" value="1"/>
</dbReference>
<gene>
    <name evidence="2" type="ORF">Tci_031492</name>
</gene>
<evidence type="ECO:0000256" key="1">
    <source>
        <dbReference type="SAM" id="MobiDB-lite"/>
    </source>
</evidence>
<protein>
    <submittedName>
        <fullName evidence="2">Putative nucleotidyltransferase, ribonuclease H</fullName>
    </submittedName>
</protein>
<dbReference type="InterPro" id="IPR043502">
    <property type="entry name" value="DNA/RNA_pol_sf"/>
</dbReference>
<dbReference type="PANTHER" id="PTHR15503">
    <property type="entry name" value="LDOC1 RELATED"/>
    <property type="match status" value="1"/>
</dbReference>
<dbReference type="Gene3D" id="3.10.10.10">
    <property type="entry name" value="HIV Type 1 Reverse Transcriptase, subunit A, domain 1"/>
    <property type="match status" value="1"/>
</dbReference>
<sequence length="371" mass="43081">FTKLKPLAFRSAATPAETEDWITHMEKLSQVLGCLDNFKTRLAAFKLKEIEFGIELIPGAEPILKAPYRMAPVELKELQEMLENGFIRPSVSPWGASVLFVKKKDGSMRLCIDYCELNRITIRNRYPFSRIDELFDQLHGAKYFSKIDLRFGYHQLQHLPSILAQSQENFRKAKEARKAVEEAEKKKKANEDAERRRKAMEDKRAAEEQERKSKEKAEARKAVKEAKKKKKANENAERRRKAMEDKRAEEEKGEYSTTRRRRRQLGEGGDNKRYRENRDDDVKKIKTNSGKMKNVEEYKQCTICKKTNKGECWHENCQNCGKSGHMSKHVKLSGFVSNATMGHKIVECLERKPHDTQPRKTMGRELTAKNA</sequence>
<dbReference type="CDD" id="cd01647">
    <property type="entry name" value="RT_LTR"/>
    <property type="match status" value="1"/>
</dbReference>
<feature type="compositionally biased region" description="Basic and acidic residues" evidence="1">
    <location>
        <begin position="232"/>
        <end position="254"/>
    </location>
</feature>
<organism evidence="2">
    <name type="scientific">Tanacetum cinerariifolium</name>
    <name type="common">Dalmatian daisy</name>
    <name type="synonym">Chrysanthemum cinerariifolium</name>
    <dbReference type="NCBI Taxonomy" id="118510"/>
    <lineage>
        <taxon>Eukaryota</taxon>
        <taxon>Viridiplantae</taxon>
        <taxon>Streptophyta</taxon>
        <taxon>Embryophyta</taxon>
        <taxon>Tracheophyta</taxon>
        <taxon>Spermatophyta</taxon>
        <taxon>Magnoliopsida</taxon>
        <taxon>eudicotyledons</taxon>
        <taxon>Gunneridae</taxon>
        <taxon>Pentapetalae</taxon>
        <taxon>asterids</taxon>
        <taxon>campanulids</taxon>
        <taxon>Asterales</taxon>
        <taxon>Asteraceae</taxon>
        <taxon>Asteroideae</taxon>
        <taxon>Anthemideae</taxon>
        <taxon>Anthemidinae</taxon>
        <taxon>Tanacetum</taxon>
    </lineage>
</organism>
<feature type="compositionally biased region" description="Basic and acidic residues" evidence="1">
    <location>
        <begin position="269"/>
        <end position="284"/>
    </location>
</feature>
<dbReference type="EMBL" id="BKCJ010004185">
    <property type="protein sequence ID" value="GEU59514.1"/>
    <property type="molecule type" value="Genomic_DNA"/>
</dbReference>
<name>A0A6L2LGY8_TANCI</name>
<accession>A0A6L2LGY8</accession>
<keyword evidence="2" id="KW-0808">Transferase</keyword>
<feature type="region of interest" description="Disordered" evidence="1">
    <location>
        <begin position="181"/>
        <end position="288"/>
    </location>
</feature>
<feature type="compositionally biased region" description="Basic and acidic residues" evidence="1">
    <location>
        <begin position="181"/>
        <end position="225"/>
    </location>
</feature>
<feature type="non-terminal residue" evidence="2">
    <location>
        <position position="1"/>
    </location>
</feature>
<dbReference type="PANTHER" id="PTHR15503:SF45">
    <property type="entry name" value="RNA-DIRECTED DNA POLYMERASE HOMOLOG"/>
    <property type="match status" value="1"/>
</dbReference>
<comment type="caution">
    <text evidence="2">The sequence shown here is derived from an EMBL/GenBank/DDBJ whole genome shotgun (WGS) entry which is preliminary data.</text>
</comment>
<dbReference type="InterPro" id="IPR043128">
    <property type="entry name" value="Rev_trsase/Diguanyl_cyclase"/>
</dbReference>
<dbReference type="InterPro" id="IPR032567">
    <property type="entry name" value="RTL1-rel"/>
</dbReference>
<feature type="region of interest" description="Disordered" evidence="1">
    <location>
        <begin position="352"/>
        <end position="371"/>
    </location>
</feature>
<dbReference type="AlphaFoldDB" id="A0A6L2LGY8"/>
<proteinExistence type="predicted"/>
<evidence type="ECO:0000313" key="2">
    <source>
        <dbReference type="EMBL" id="GEU59514.1"/>
    </source>
</evidence>
<dbReference type="GO" id="GO:0016740">
    <property type="term" value="F:transferase activity"/>
    <property type="evidence" value="ECO:0007669"/>
    <property type="project" value="UniProtKB-KW"/>
</dbReference>